<evidence type="ECO:0000313" key="2">
    <source>
        <dbReference type="EMBL" id="PFX24047.1"/>
    </source>
</evidence>
<protein>
    <recommendedName>
        <fullName evidence="1">YqaJ viral recombinase domain-containing protein</fullName>
    </recommendedName>
</protein>
<dbReference type="Proteomes" id="UP000225706">
    <property type="component" value="Unassembled WGS sequence"/>
</dbReference>
<dbReference type="GO" id="GO:0006281">
    <property type="term" value="P:DNA repair"/>
    <property type="evidence" value="ECO:0007669"/>
    <property type="project" value="UniProtKB-ARBA"/>
</dbReference>
<comment type="caution">
    <text evidence="2">The sequence shown here is derived from an EMBL/GenBank/DDBJ whole genome shotgun (WGS) entry which is preliminary data.</text>
</comment>
<proteinExistence type="predicted"/>
<dbReference type="EMBL" id="LSMT01000188">
    <property type="protein sequence ID" value="PFX24047.1"/>
    <property type="molecule type" value="Genomic_DNA"/>
</dbReference>
<dbReference type="PANTHER" id="PTHR47526">
    <property type="entry name" value="ATP-DEPENDENT DNA HELICASE"/>
    <property type="match status" value="1"/>
</dbReference>
<dbReference type="CDD" id="cd22343">
    <property type="entry name" value="PDDEXK_lambda_exonuclease-like"/>
    <property type="match status" value="1"/>
</dbReference>
<accession>A0A2B4S636</accession>
<dbReference type="SUPFAM" id="SSF52980">
    <property type="entry name" value="Restriction endonuclease-like"/>
    <property type="match status" value="1"/>
</dbReference>
<sequence>MITWIFWELSLACKENPLAYLFAVLRERARDSLTVTEKKAYWVLPSAVKSVPYSRVKDIKFSKTPSSAASVIKESSVGAPSEAELTEFFNNINKCLSKPAILSLIPDHAVFYVPKSLTPDLPDVLSNLYDESLANADYPTLLEKANKIVEELQVTKKQQALVEERTRDQADSRLWFRMRTGRITASKFKNACDTDPSCPSHSLIMSICHPEMARFSTEATKWGCQLEKVAKETYASFQNGKHKNFSMSYSGLFVSTDHSYLGASPDGLVCCDCCGAGCPFCHKNDDISTSAQDKNFCLEVQLQLMCTDLKYIDFVVWTKKGVENMGKWLDVMMEGAAISGFTWNV</sequence>
<dbReference type="Pfam" id="PF09588">
    <property type="entry name" value="YqaJ"/>
    <property type="match status" value="1"/>
</dbReference>
<dbReference type="PANTHER" id="PTHR47526:SF4">
    <property type="entry name" value="SWIM-TYPE DOMAIN-CONTAINING PROTEIN"/>
    <property type="match status" value="1"/>
</dbReference>
<dbReference type="OrthoDB" id="5984047at2759"/>
<evidence type="ECO:0000313" key="3">
    <source>
        <dbReference type="Proteomes" id="UP000225706"/>
    </source>
</evidence>
<dbReference type="Gene3D" id="3.90.320.10">
    <property type="match status" value="1"/>
</dbReference>
<dbReference type="InterPro" id="IPR011335">
    <property type="entry name" value="Restrct_endonuc-II-like"/>
</dbReference>
<name>A0A2B4S636_STYPI</name>
<dbReference type="AlphaFoldDB" id="A0A2B4S636"/>
<feature type="domain" description="YqaJ viral recombinase" evidence="1">
    <location>
        <begin position="175"/>
        <end position="308"/>
    </location>
</feature>
<dbReference type="STRING" id="50429.A0A2B4S636"/>
<keyword evidence="3" id="KW-1185">Reference proteome</keyword>
<evidence type="ECO:0000259" key="1">
    <source>
        <dbReference type="Pfam" id="PF09588"/>
    </source>
</evidence>
<reference evidence="3" key="1">
    <citation type="journal article" date="2017" name="bioRxiv">
        <title>Comparative analysis of the genomes of Stylophora pistillata and Acropora digitifera provides evidence for extensive differences between species of corals.</title>
        <authorList>
            <person name="Voolstra C.R."/>
            <person name="Li Y."/>
            <person name="Liew Y.J."/>
            <person name="Baumgarten S."/>
            <person name="Zoccola D."/>
            <person name="Flot J.-F."/>
            <person name="Tambutte S."/>
            <person name="Allemand D."/>
            <person name="Aranda M."/>
        </authorList>
    </citation>
    <scope>NUCLEOTIDE SEQUENCE [LARGE SCALE GENOMIC DNA]</scope>
</reference>
<dbReference type="InterPro" id="IPR019080">
    <property type="entry name" value="YqaJ_viral_recombinase"/>
</dbReference>
<dbReference type="InterPro" id="IPR011604">
    <property type="entry name" value="PDDEXK-like_dom_sf"/>
</dbReference>
<gene>
    <name evidence="2" type="ORF">AWC38_SpisGene11396</name>
</gene>
<organism evidence="2 3">
    <name type="scientific">Stylophora pistillata</name>
    <name type="common">Smooth cauliflower coral</name>
    <dbReference type="NCBI Taxonomy" id="50429"/>
    <lineage>
        <taxon>Eukaryota</taxon>
        <taxon>Metazoa</taxon>
        <taxon>Cnidaria</taxon>
        <taxon>Anthozoa</taxon>
        <taxon>Hexacorallia</taxon>
        <taxon>Scleractinia</taxon>
        <taxon>Astrocoeniina</taxon>
        <taxon>Pocilloporidae</taxon>
        <taxon>Stylophora</taxon>
    </lineage>
</organism>